<dbReference type="AlphaFoldDB" id="A0AAV5B0K2"/>
<sequence length="425" mass="47603">MGIFKKANNIYITVRDTYTSISGSSYEEAEEVIIEATNGDLELVSQKKVVMQGLGNEKSDDKNKKKQLLVTKVEGVSIIQGGKTYLFKAIVHSKEKIYASDLFDVRWMFKYKKEIKKDFSEEIKKDFSEKGHVYVNVQERSVRKEITFPLAEELLGVQKIKLYAYIKEPLEKVCLNIDFILPSGVFVWTEIKGTGHTFLTVHKNNRVVAYTYGRYDDVDFTQITGEGVLLKLSDNVAVDYIKEVLYKKSGKAYQIKDVTEENISSIFDTIWDNSNEKPNSKNAGKNTKEYGKVIDKYDVSGNNCTTVTCKALKEAGSNIFNFDSLLFGKRIYSYEENFVIPKSLQNFLEEQKETNKNISDATELMRKTFPNMKKVSEMGKTGIFGETSGSFGNSSGSSANSSSMDELSSGSGSASSGGVYSSSSN</sequence>
<evidence type="ECO:0000313" key="3">
    <source>
        <dbReference type="EMBL" id="GJM54339.1"/>
    </source>
</evidence>
<evidence type="ECO:0000256" key="1">
    <source>
        <dbReference type="SAM" id="MobiDB-lite"/>
    </source>
</evidence>
<dbReference type="EMBL" id="BQKB01000096">
    <property type="protein sequence ID" value="GJM54339.1"/>
    <property type="molecule type" value="Genomic_DNA"/>
</dbReference>
<evidence type="ECO:0000313" key="2">
    <source>
        <dbReference type="EMBL" id="GJM51632.1"/>
    </source>
</evidence>
<evidence type="ECO:0000313" key="5">
    <source>
        <dbReference type="Proteomes" id="UP001208692"/>
    </source>
</evidence>
<organism evidence="2 4">
    <name type="scientific">Capnocytophaga catalasegens</name>
    <dbReference type="NCBI Taxonomy" id="1004260"/>
    <lineage>
        <taxon>Bacteria</taxon>
        <taxon>Pseudomonadati</taxon>
        <taxon>Bacteroidota</taxon>
        <taxon>Flavobacteriia</taxon>
        <taxon>Flavobacteriales</taxon>
        <taxon>Flavobacteriaceae</taxon>
        <taxon>Capnocytophaga</taxon>
    </lineage>
</organism>
<protein>
    <submittedName>
        <fullName evidence="2">Uncharacterized protein</fullName>
    </submittedName>
</protein>
<dbReference type="Proteomes" id="UP001207736">
    <property type="component" value="Unassembled WGS sequence"/>
</dbReference>
<reference evidence="2 5" key="1">
    <citation type="submission" date="2021-11" db="EMBL/GenBank/DDBJ databases">
        <title>Draft genome sequence of Capnocytophaga sp. strain KC07075 isolated from cat oral cavity.</title>
        <authorList>
            <person name="Suzuki M."/>
            <person name="Imaoka K."/>
            <person name="Kimura M."/>
            <person name="Morikawa S."/>
            <person name="Maeda K."/>
        </authorList>
    </citation>
    <scope>NUCLEOTIDE SEQUENCE</scope>
    <source>
        <strain evidence="2">KC07075</strain>
        <strain evidence="3 5">KC07079</strain>
    </source>
</reference>
<feature type="region of interest" description="Disordered" evidence="1">
    <location>
        <begin position="384"/>
        <end position="425"/>
    </location>
</feature>
<evidence type="ECO:0000313" key="4">
    <source>
        <dbReference type="Proteomes" id="UP001207736"/>
    </source>
</evidence>
<feature type="compositionally biased region" description="Low complexity" evidence="1">
    <location>
        <begin position="388"/>
        <end position="425"/>
    </location>
</feature>
<comment type="caution">
    <text evidence="2">The sequence shown here is derived from an EMBL/GenBank/DDBJ whole genome shotgun (WGS) entry which is preliminary data.</text>
</comment>
<keyword evidence="5" id="KW-1185">Reference proteome</keyword>
<proteinExistence type="predicted"/>
<dbReference type="RefSeq" id="WP_264847303.1">
    <property type="nucleotide sequence ID" value="NZ_BPMA01000048.1"/>
</dbReference>
<dbReference type="Proteomes" id="UP001208692">
    <property type="component" value="Unassembled WGS sequence"/>
</dbReference>
<accession>A0AAV5B0K2</accession>
<dbReference type="EMBL" id="BQKA01000081">
    <property type="protein sequence ID" value="GJM51632.1"/>
    <property type="molecule type" value="Genomic_DNA"/>
</dbReference>
<gene>
    <name evidence="2" type="ORF">RCZ15_26050</name>
    <name evidence="3" type="ORF">RCZ16_26550</name>
</gene>
<name>A0AAV5B0K2_9FLAO</name>